<evidence type="ECO:0000256" key="1">
    <source>
        <dbReference type="ARBA" id="ARBA00009199"/>
    </source>
</evidence>
<dbReference type="EMBL" id="CDSF01000155">
    <property type="protein sequence ID" value="CEP03775.1"/>
    <property type="molecule type" value="Genomic_DNA"/>
</dbReference>
<reference evidence="3 4" key="1">
    <citation type="submission" date="2015-02" db="EMBL/GenBank/DDBJ databases">
        <authorList>
            <person name="Chooi Y.-H."/>
        </authorList>
    </citation>
    <scope>NUCLEOTIDE SEQUENCE [LARGE SCALE GENOMIC DNA]</scope>
    <source>
        <strain evidence="3">E3</strain>
    </source>
</reference>
<dbReference type="AlphaFoldDB" id="A0A0G4J888"/>
<evidence type="ECO:0000259" key="2">
    <source>
        <dbReference type="Pfam" id="PF01425"/>
    </source>
</evidence>
<dbReference type="InterPro" id="IPR023631">
    <property type="entry name" value="Amidase_dom"/>
</dbReference>
<dbReference type="Proteomes" id="UP000039324">
    <property type="component" value="Unassembled WGS sequence"/>
</dbReference>
<comment type="similarity">
    <text evidence="1">Belongs to the amidase family.</text>
</comment>
<dbReference type="SUPFAM" id="SSF75304">
    <property type="entry name" value="Amidase signature (AS) enzymes"/>
    <property type="match status" value="1"/>
</dbReference>
<organism evidence="3 4">
    <name type="scientific">Plasmodiophora brassicae</name>
    <name type="common">Clubroot disease agent</name>
    <dbReference type="NCBI Taxonomy" id="37360"/>
    <lineage>
        <taxon>Eukaryota</taxon>
        <taxon>Sar</taxon>
        <taxon>Rhizaria</taxon>
        <taxon>Endomyxa</taxon>
        <taxon>Phytomyxea</taxon>
        <taxon>Plasmodiophorida</taxon>
        <taxon>Plasmodiophoridae</taxon>
        <taxon>Plasmodiophora</taxon>
    </lineage>
</organism>
<feature type="domain" description="Amidase" evidence="2">
    <location>
        <begin position="218"/>
        <end position="567"/>
    </location>
</feature>
<name>A0A0G4J888_PLABS</name>
<dbReference type="InterPro" id="IPR036928">
    <property type="entry name" value="AS_sf"/>
</dbReference>
<proteinExistence type="inferred from homology"/>
<dbReference type="Gene3D" id="3.90.1300.10">
    <property type="entry name" value="Amidase signature (AS) domain"/>
    <property type="match status" value="1"/>
</dbReference>
<dbReference type="OMA" id="PGWHIDG"/>
<dbReference type="InterPro" id="IPR020556">
    <property type="entry name" value="Amidase_CS"/>
</dbReference>
<evidence type="ECO:0000313" key="3">
    <source>
        <dbReference type="EMBL" id="CEP03775.1"/>
    </source>
</evidence>
<dbReference type="PANTHER" id="PTHR11895">
    <property type="entry name" value="TRANSAMIDASE"/>
    <property type="match status" value="1"/>
</dbReference>
<sequence length="595" mass="63827">MDVKEMHAEIECAETSALVASAPPYQLDALKAPRLAGWPLKAMAWAMTTPGIGSLLSVILFKQNQMSLPTEFANRLPLKFIPMAYPDTGRPHSNESESGVPLDTWVQLQQSEKRQLSSQSDFRYWTTGDFVQRYKDGRATPTTVIKSVLGAIDKLNPTLKAFTAVNAEDALAQAEASTKRYQAGAPLGPLDGIPIAVKDEVLGISVQCLAGLTNRPTQVDVAGYMTTFGTLFVKEVPSCDDPCITRLRAAGAIIIGKTNMHELGLGTTGCNLHHGTARNPYDSARYPGGSSSGSAASVASGLVPIAVACDGGGSIRIPSALTGQFGLKATFDRIAHKHGFTYSVGHVGPIASSLADLAIAFAVMSGVAALPNTDAPLPRLKIGVFRPHFENADTEIVQRCREVLDTLARHHGAEIVDITIPFLNIMTKAHVGIISSEILRFVERYPNPFSELSPELRISLSLTKQFTAQDLLAAQQVRAFATDQIKKIFKTVDIMATPVTSVTAHQVPNDVATAGESDVSTTSKIMTFAPLANLVGHPSISIPVGCDSSGMPIGMQFEADFWKEDILVHVAAVVEKSVSNKLRRRPKEFISVLSD</sequence>
<dbReference type="STRING" id="37360.A0A0G4J888"/>
<dbReference type="OrthoDB" id="566138at2759"/>
<dbReference type="Pfam" id="PF01425">
    <property type="entry name" value="Amidase"/>
    <property type="match status" value="2"/>
</dbReference>
<feature type="domain" description="Amidase" evidence="2">
    <location>
        <begin position="144"/>
        <end position="201"/>
    </location>
</feature>
<gene>
    <name evidence="3" type="ORF">PBRA_003382</name>
</gene>
<dbReference type="PANTHER" id="PTHR11895:SF67">
    <property type="entry name" value="AMIDASE DOMAIN-CONTAINING PROTEIN"/>
    <property type="match status" value="1"/>
</dbReference>
<dbReference type="GO" id="GO:0003824">
    <property type="term" value="F:catalytic activity"/>
    <property type="evidence" value="ECO:0007669"/>
    <property type="project" value="InterPro"/>
</dbReference>
<keyword evidence="4" id="KW-1185">Reference proteome</keyword>
<protein>
    <recommendedName>
        <fullName evidence="2">Amidase domain-containing protein</fullName>
    </recommendedName>
</protein>
<dbReference type="PROSITE" id="PS00571">
    <property type="entry name" value="AMIDASES"/>
    <property type="match status" value="1"/>
</dbReference>
<dbReference type="InterPro" id="IPR000120">
    <property type="entry name" value="Amidase"/>
</dbReference>
<evidence type="ECO:0000313" key="4">
    <source>
        <dbReference type="Proteomes" id="UP000039324"/>
    </source>
</evidence>
<accession>A0A0G4J888</accession>